<dbReference type="Pfam" id="PF12572">
    <property type="entry name" value="DUF3752"/>
    <property type="match status" value="1"/>
</dbReference>
<comment type="caution">
    <text evidence="3">The sequence shown here is derived from an EMBL/GenBank/DDBJ whole genome shotgun (WGS) entry which is preliminary data.</text>
</comment>
<dbReference type="PANTHER" id="PTHR46370">
    <property type="entry name" value="GPALPP MOTIFS-CONTAINING PROTEIN 1"/>
    <property type="match status" value="1"/>
</dbReference>
<feature type="region of interest" description="Disordered" evidence="1">
    <location>
        <begin position="271"/>
        <end position="298"/>
    </location>
</feature>
<dbReference type="InterPro" id="IPR046331">
    <property type="entry name" value="GPAM1-like"/>
</dbReference>
<feature type="compositionally biased region" description="Basic and acidic residues" evidence="1">
    <location>
        <begin position="271"/>
        <end position="291"/>
    </location>
</feature>
<evidence type="ECO:0000256" key="1">
    <source>
        <dbReference type="SAM" id="MobiDB-lite"/>
    </source>
</evidence>
<feature type="compositionally biased region" description="Polar residues" evidence="1">
    <location>
        <begin position="28"/>
        <end position="37"/>
    </location>
</feature>
<organism evidence="3 4">
    <name type="scientific">Ceratocystis pirilliformis</name>
    <dbReference type="NCBI Taxonomy" id="259994"/>
    <lineage>
        <taxon>Eukaryota</taxon>
        <taxon>Fungi</taxon>
        <taxon>Dikarya</taxon>
        <taxon>Ascomycota</taxon>
        <taxon>Pezizomycotina</taxon>
        <taxon>Sordariomycetes</taxon>
        <taxon>Hypocreomycetidae</taxon>
        <taxon>Microascales</taxon>
        <taxon>Ceratocystidaceae</taxon>
        <taxon>Ceratocystis</taxon>
    </lineage>
</organism>
<dbReference type="PANTHER" id="PTHR46370:SF1">
    <property type="entry name" value="GPALPP MOTIFS-CONTAINING PROTEIN 1"/>
    <property type="match status" value="1"/>
</dbReference>
<dbReference type="EMBL" id="JAWDJO010000097">
    <property type="protein sequence ID" value="KAL1894086.1"/>
    <property type="molecule type" value="Genomic_DNA"/>
</dbReference>
<dbReference type="InterPro" id="IPR022226">
    <property type="entry name" value="DUF3752"/>
</dbReference>
<feature type="compositionally biased region" description="Polar residues" evidence="1">
    <location>
        <begin position="173"/>
        <end position="188"/>
    </location>
</feature>
<feature type="domain" description="DUF3752" evidence="2">
    <location>
        <begin position="199"/>
        <end position="354"/>
    </location>
</feature>
<dbReference type="Proteomes" id="UP001583280">
    <property type="component" value="Unassembled WGS sequence"/>
</dbReference>
<protein>
    <recommendedName>
        <fullName evidence="2">DUF3752 domain-containing protein</fullName>
    </recommendedName>
</protein>
<proteinExistence type="predicted"/>
<evidence type="ECO:0000259" key="2">
    <source>
        <dbReference type="Pfam" id="PF12572"/>
    </source>
</evidence>
<sequence>MSSIGPQLPPHLAKRKRGSIDSCDLPPSKTTASTSTCNKDEIALENDDDDAYGPQVLGENGKPLPSVSIGSTVIPSPSSLANNEISHESNSGSDTNKASQPPQAQGPILPANYNTRVLGPSLPPTAINGQAQDSLDPLPDAPIASELLPDPGSDSSSDDDYGPALPTEAQKHVCTTTAINRQDTQASSAPKRDEWMLAPPTMSNARASDPTKIKNRTFASGRGVSTASKNVDMPSIWTETPEEKRRRLENAVLGRADESEPKQACYVRSTIEEKAEQERRRNISEYTEQTRGKSLYAARQESLKSKAGGVYAEEDDPSKRAFDIQKDMAIGGRLDRGQKNQMVDKAGNFGDRFQKGSFL</sequence>
<gene>
    <name evidence="3" type="ORF">Cpir12675_003821</name>
</gene>
<keyword evidence="4" id="KW-1185">Reference proteome</keyword>
<reference evidence="3 4" key="1">
    <citation type="journal article" date="2024" name="IMA Fungus">
        <title>IMA Genome - F19 : A genome assembly and annotation guide to empower mycologists, including annotated draft genome sequences of Ceratocystis pirilliformis, Diaporthe australafricana, Fusarium ophioides, Paecilomyces lecythidis, and Sporothrix stenoceras.</title>
        <authorList>
            <person name="Aylward J."/>
            <person name="Wilson A.M."/>
            <person name="Visagie C.M."/>
            <person name="Spraker J."/>
            <person name="Barnes I."/>
            <person name="Buitendag C."/>
            <person name="Ceriani C."/>
            <person name="Del Mar Angel L."/>
            <person name="du Plessis D."/>
            <person name="Fuchs T."/>
            <person name="Gasser K."/>
            <person name="Kramer D."/>
            <person name="Li W."/>
            <person name="Munsamy K."/>
            <person name="Piso A."/>
            <person name="Price J.L."/>
            <person name="Sonnekus B."/>
            <person name="Thomas C."/>
            <person name="van der Nest A."/>
            <person name="van Dijk A."/>
            <person name="van Heerden A."/>
            <person name="van Vuuren N."/>
            <person name="Yilmaz N."/>
            <person name="Duong T.A."/>
            <person name="van der Merwe N.A."/>
            <person name="Wingfield M.J."/>
            <person name="Wingfield B.D."/>
        </authorList>
    </citation>
    <scope>NUCLEOTIDE SEQUENCE [LARGE SCALE GENOMIC DNA]</scope>
    <source>
        <strain evidence="3 4">CMW 12675</strain>
    </source>
</reference>
<feature type="region of interest" description="Disordered" evidence="1">
    <location>
        <begin position="1"/>
        <end position="245"/>
    </location>
</feature>
<accession>A0ABR3Z1K5</accession>
<evidence type="ECO:0000313" key="3">
    <source>
        <dbReference type="EMBL" id="KAL1894086.1"/>
    </source>
</evidence>
<evidence type="ECO:0000313" key="4">
    <source>
        <dbReference type="Proteomes" id="UP001583280"/>
    </source>
</evidence>
<name>A0ABR3Z1K5_9PEZI</name>
<feature type="compositionally biased region" description="Polar residues" evidence="1">
    <location>
        <begin position="68"/>
        <end position="103"/>
    </location>
</feature>